<organism evidence="1 2">
    <name type="scientific">Saguinus oedipus</name>
    <name type="common">Cotton-top tamarin</name>
    <name type="synonym">Oedipomidas oedipus</name>
    <dbReference type="NCBI Taxonomy" id="9490"/>
    <lineage>
        <taxon>Eukaryota</taxon>
        <taxon>Metazoa</taxon>
        <taxon>Chordata</taxon>
        <taxon>Craniata</taxon>
        <taxon>Vertebrata</taxon>
        <taxon>Euteleostomi</taxon>
        <taxon>Mammalia</taxon>
        <taxon>Eutheria</taxon>
        <taxon>Euarchontoglires</taxon>
        <taxon>Primates</taxon>
        <taxon>Haplorrhini</taxon>
        <taxon>Platyrrhini</taxon>
        <taxon>Cebidae</taxon>
        <taxon>Callitrichinae</taxon>
        <taxon>Saguinus</taxon>
    </lineage>
</organism>
<dbReference type="EMBL" id="JASSZA010000006">
    <property type="protein sequence ID" value="KAK2108212.1"/>
    <property type="molecule type" value="Genomic_DNA"/>
</dbReference>
<reference evidence="1 2" key="1">
    <citation type="submission" date="2023-05" db="EMBL/GenBank/DDBJ databases">
        <title>B98-5 Cell Line De Novo Hybrid Assembly: An Optical Mapping Approach.</title>
        <authorList>
            <person name="Kananen K."/>
            <person name="Auerbach J.A."/>
            <person name="Kautto E."/>
            <person name="Blachly J.S."/>
        </authorList>
    </citation>
    <scope>NUCLEOTIDE SEQUENCE [LARGE SCALE GENOMIC DNA]</scope>
    <source>
        <strain evidence="1">B95-8</strain>
        <tissue evidence="1">Cell line</tissue>
    </source>
</reference>
<accession>A0ABQ9VFR7</accession>
<keyword evidence="2" id="KW-1185">Reference proteome</keyword>
<evidence type="ECO:0000313" key="1">
    <source>
        <dbReference type="EMBL" id="KAK2108212.1"/>
    </source>
</evidence>
<protein>
    <submittedName>
        <fullName evidence="1">Uncharacterized protein</fullName>
    </submittedName>
</protein>
<dbReference type="PANTHER" id="PTHR14690:SF8">
    <property type="entry name" value="DYNEIN REGULATORY COMPLEX PROTEIN 11"/>
    <property type="match status" value="1"/>
</dbReference>
<evidence type="ECO:0000313" key="2">
    <source>
        <dbReference type="Proteomes" id="UP001266305"/>
    </source>
</evidence>
<sequence length="248" mass="27725">MLLESIWNLALCKFHSGDLTSVHTRTHPHKQLGVFQARSYVHENTAAPALRFPNSVREKLREGGFPAWSSLERKEGQSTQSGKIPLISVCVPLEQTPCSLPRTIESLYKELVEEGLLIRALKVNLSDYIAHCSQHPDKSCLVIWSKKRIHQTRTQAPLLTLGFPGSSDQHCFPFIFPLFLFSPGDYSYLGTTLRQVSIEPMPSLLDVRQLITLYGIWPLGKDSACTDVPFPSRLAPLAAVDSVLLFVT</sequence>
<dbReference type="InterPro" id="IPR052267">
    <property type="entry name" value="N-DRC_Component"/>
</dbReference>
<proteinExistence type="predicted"/>
<comment type="caution">
    <text evidence="1">The sequence shown here is derived from an EMBL/GenBank/DDBJ whole genome shotgun (WGS) entry which is preliminary data.</text>
</comment>
<name>A0ABQ9VFR7_SAGOE</name>
<gene>
    <name evidence="1" type="ORF">P7K49_013377</name>
</gene>
<dbReference type="PANTHER" id="PTHR14690">
    <property type="entry name" value="IQ MOTIF CONTAINING WITH AAA DOMAIN 1"/>
    <property type="match status" value="1"/>
</dbReference>
<dbReference type="Proteomes" id="UP001266305">
    <property type="component" value="Unassembled WGS sequence"/>
</dbReference>